<proteinExistence type="predicted"/>
<sequence>MNIRGFLFFCIILLTGCTDDFFYRYDEVHHDMIRIIDFSLEDPDLSPGDTAVLYAVFAGHPVTVDDMTWEVSWNVVTNLFGNRSIRDTMYLPWLTLEEIPDSLAGAQVFRMTYEIPDSLVYTSEQHPEDFSVFIRDHNIPLDLSDWDFSTKTTDLIDLLEALSQTPDAVESLPVGEPGLFIEVLSQMLTTQYRLILTLPGDAVVEAGYPRRYDGYVRYHSRFDHIP</sequence>
<accession>U7D8H8</accession>
<keyword evidence="2" id="KW-1185">Reference proteome</keyword>
<dbReference type="EMBL" id="ASJR01000009">
    <property type="protein sequence ID" value="ERP31851.1"/>
    <property type="molecule type" value="Genomic_DNA"/>
</dbReference>
<dbReference type="AlphaFoldDB" id="U7D8H8"/>
<dbReference type="PROSITE" id="PS51257">
    <property type="entry name" value="PROKAR_LIPOPROTEIN"/>
    <property type="match status" value="1"/>
</dbReference>
<protein>
    <submittedName>
        <fullName evidence="1">Uncharacterized protein</fullName>
    </submittedName>
</protein>
<evidence type="ECO:0000313" key="2">
    <source>
        <dbReference type="Proteomes" id="UP000017148"/>
    </source>
</evidence>
<evidence type="ECO:0000313" key="1">
    <source>
        <dbReference type="EMBL" id="ERP31851.1"/>
    </source>
</evidence>
<name>U7D8H8_9BACT</name>
<dbReference type="RefSeq" id="WP_022636770.1">
    <property type="nucleotide sequence ID" value="NZ_ASJR01000009.1"/>
</dbReference>
<dbReference type="STRING" id="1313304.CALK_1301"/>
<comment type="caution">
    <text evidence="1">The sequence shown here is derived from an EMBL/GenBank/DDBJ whole genome shotgun (WGS) entry which is preliminary data.</text>
</comment>
<dbReference type="Proteomes" id="UP000017148">
    <property type="component" value="Unassembled WGS sequence"/>
</dbReference>
<organism evidence="1 2">
    <name type="scientific">Chitinivibrio alkaliphilus ACht1</name>
    <dbReference type="NCBI Taxonomy" id="1313304"/>
    <lineage>
        <taxon>Bacteria</taxon>
        <taxon>Pseudomonadati</taxon>
        <taxon>Fibrobacterota</taxon>
        <taxon>Chitinivibrionia</taxon>
        <taxon>Chitinivibrionales</taxon>
        <taxon>Chitinivibrionaceae</taxon>
        <taxon>Chitinivibrio</taxon>
    </lineage>
</organism>
<reference evidence="1 2" key="1">
    <citation type="journal article" date="2013" name="Environ. Microbiol.">
        <title>Genome analysis of Chitinivibrio alkaliphilus gen. nov., sp. nov., a novel extremely haloalkaliphilic anaerobic chitinolytic bacterium from the candidate phylum Termite Group 3.</title>
        <authorList>
            <person name="Sorokin D.Y."/>
            <person name="Gumerov V.M."/>
            <person name="Rakitin A.L."/>
            <person name="Beletsky A.V."/>
            <person name="Damste J.S."/>
            <person name="Muyzer G."/>
            <person name="Mardanov A.V."/>
            <person name="Ravin N.V."/>
        </authorList>
    </citation>
    <scope>NUCLEOTIDE SEQUENCE [LARGE SCALE GENOMIC DNA]</scope>
    <source>
        <strain evidence="1 2">ACht1</strain>
    </source>
</reference>
<gene>
    <name evidence="1" type="ORF">CALK_1301</name>
</gene>